<evidence type="ECO:0000256" key="1">
    <source>
        <dbReference type="SAM" id="MobiDB-lite"/>
    </source>
</evidence>
<accession>A0A182THV8</accession>
<reference evidence="3" key="1">
    <citation type="submission" date="2014-01" db="EMBL/GenBank/DDBJ databases">
        <title>The Genome Sequence of Anopheles melas CM1001059_A (V2).</title>
        <authorList>
            <consortium name="The Broad Institute Genomics Platform"/>
            <person name="Neafsey D.E."/>
            <person name="Besansky N."/>
            <person name="Howell P."/>
            <person name="Walton C."/>
            <person name="Young S.K."/>
            <person name="Zeng Q."/>
            <person name="Gargeya S."/>
            <person name="Fitzgerald M."/>
            <person name="Haas B."/>
            <person name="Abouelleil A."/>
            <person name="Allen A.W."/>
            <person name="Alvarado L."/>
            <person name="Arachchi H.M."/>
            <person name="Berlin A.M."/>
            <person name="Chapman S.B."/>
            <person name="Gainer-Dewar J."/>
            <person name="Goldberg J."/>
            <person name="Griggs A."/>
            <person name="Gujja S."/>
            <person name="Hansen M."/>
            <person name="Howarth C."/>
            <person name="Imamovic A."/>
            <person name="Ireland A."/>
            <person name="Larimer J."/>
            <person name="McCowan C."/>
            <person name="Murphy C."/>
            <person name="Pearson M."/>
            <person name="Poon T.W."/>
            <person name="Priest M."/>
            <person name="Roberts A."/>
            <person name="Saif S."/>
            <person name="Shea T."/>
            <person name="Sisk P."/>
            <person name="Sykes S."/>
            <person name="Wortman J."/>
            <person name="Nusbaum C."/>
            <person name="Birren B."/>
        </authorList>
    </citation>
    <scope>NUCLEOTIDE SEQUENCE [LARGE SCALE GENOMIC DNA]</scope>
    <source>
        <strain evidence="3">CM1001059</strain>
    </source>
</reference>
<feature type="region of interest" description="Disordered" evidence="1">
    <location>
        <begin position="50"/>
        <end position="101"/>
    </location>
</feature>
<organism evidence="2 3">
    <name type="scientific">Anopheles melas</name>
    <dbReference type="NCBI Taxonomy" id="34690"/>
    <lineage>
        <taxon>Eukaryota</taxon>
        <taxon>Metazoa</taxon>
        <taxon>Ecdysozoa</taxon>
        <taxon>Arthropoda</taxon>
        <taxon>Hexapoda</taxon>
        <taxon>Insecta</taxon>
        <taxon>Pterygota</taxon>
        <taxon>Neoptera</taxon>
        <taxon>Endopterygota</taxon>
        <taxon>Diptera</taxon>
        <taxon>Nematocera</taxon>
        <taxon>Culicoidea</taxon>
        <taxon>Culicidae</taxon>
        <taxon>Anophelinae</taxon>
        <taxon>Anopheles</taxon>
    </lineage>
</organism>
<evidence type="ECO:0000313" key="3">
    <source>
        <dbReference type="Proteomes" id="UP000075902"/>
    </source>
</evidence>
<reference evidence="2" key="2">
    <citation type="submission" date="2020-05" db="UniProtKB">
        <authorList>
            <consortium name="EnsemblMetazoa"/>
        </authorList>
    </citation>
    <scope>IDENTIFICATION</scope>
    <source>
        <strain evidence="2">CM1001059</strain>
    </source>
</reference>
<dbReference type="VEuPathDB" id="VectorBase:AMEC002590"/>
<dbReference type="Proteomes" id="UP000075902">
    <property type="component" value="Unassembled WGS sequence"/>
</dbReference>
<proteinExistence type="predicted"/>
<dbReference type="EnsemblMetazoa" id="AMEC002590-RA">
    <property type="protein sequence ID" value="AMEC002590-PA"/>
    <property type="gene ID" value="AMEC002590"/>
</dbReference>
<feature type="compositionally biased region" description="Polar residues" evidence="1">
    <location>
        <begin position="92"/>
        <end position="101"/>
    </location>
</feature>
<sequence length="101" mass="10185">MNESRRSLVPPAVVGVEAARGAHPAGATVASTVAGNQNGAPVQANAMLIPGDNSRQHPAVAGYDTDGEEDPPVTGSNANTTDGTTHSKDLTDTSFSSCLLI</sequence>
<protein>
    <submittedName>
        <fullName evidence="2">Uncharacterized protein</fullName>
    </submittedName>
</protein>
<dbReference type="AlphaFoldDB" id="A0A182THV8"/>
<evidence type="ECO:0000313" key="2">
    <source>
        <dbReference type="EnsemblMetazoa" id="AMEC002590-PA"/>
    </source>
</evidence>
<feature type="compositionally biased region" description="Polar residues" evidence="1">
    <location>
        <begin position="74"/>
        <end position="84"/>
    </location>
</feature>
<keyword evidence="3" id="KW-1185">Reference proteome</keyword>
<name>A0A182THV8_9DIPT</name>